<dbReference type="InterPro" id="IPR020845">
    <property type="entry name" value="AMP-binding_CS"/>
</dbReference>
<dbReference type="AlphaFoldDB" id="A0A4R7JX96"/>
<evidence type="ECO:0000313" key="7">
    <source>
        <dbReference type="Proteomes" id="UP000295830"/>
    </source>
</evidence>
<dbReference type="InterPro" id="IPR000873">
    <property type="entry name" value="AMP-dep_synth/lig_dom"/>
</dbReference>
<comment type="caution">
    <text evidence="6">The sequence shown here is derived from an EMBL/GenBank/DDBJ whole genome shotgun (WGS) entry which is preliminary data.</text>
</comment>
<dbReference type="SMART" id="SM00563">
    <property type="entry name" value="PlsC"/>
    <property type="match status" value="1"/>
</dbReference>
<dbReference type="Pfam" id="PF00501">
    <property type="entry name" value="AMP-binding"/>
    <property type="match status" value="1"/>
</dbReference>
<keyword evidence="6" id="KW-0808">Transferase</keyword>
<dbReference type="Pfam" id="PF01553">
    <property type="entry name" value="Acyltransferase"/>
    <property type="match status" value="1"/>
</dbReference>
<dbReference type="PANTHER" id="PTHR22754:SF32">
    <property type="entry name" value="DISCO-INTERACTING PROTEIN 2"/>
    <property type="match status" value="1"/>
</dbReference>
<dbReference type="PROSITE" id="PS00455">
    <property type="entry name" value="AMP_BINDING"/>
    <property type="match status" value="1"/>
</dbReference>
<feature type="domain" description="Carrier" evidence="5">
    <location>
        <begin position="8"/>
        <end position="89"/>
    </location>
</feature>
<evidence type="ECO:0000256" key="1">
    <source>
        <dbReference type="ARBA" id="ARBA00006432"/>
    </source>
</evidence>
<keyword evidence="2" id="KW-0436">Ligase</keyword>
<dbReference type="InterPro" id="IPR042099">
    <property type="entry name" value="ANL_N_sf"/>
</dbReference>
<dbReference type="SUPFAM" id="SSF69593">
    <property type="entry name" value="Glycerol-3-phosphate (1)-acyltransferase"/>
    <property type="match status" value="1"/>
</dbReference>
<evidence type="ECO:0000259" key="5">
    <source>
        <dbReference type="PROSITE" id="PS50075"/>
    </source>
</evidence>
<dbReference type="GO" id="GO:0016874">
    <property type="term" value="F:ligase activity"/>
    <property type="evidence" value="ECO:0007669"/>
    <property type="project" value="UniProtKB-KW"/>
</dbReference>
<sequence length="966" mass="107717">MNEPTDHDSPQDNILEVVAQTLHQGDTSRAETAAISLDSHLDSDLGFDSLTRAELLVNAERRFGVQLPEALLNNAQTPRDILDAVATARGEQPAEPSIARQDGTGALAQTDADREHFTVPPFETLQEALQWHARKHPQRTYLHWVISDNDVRALSFEDLHNGSLRVANGLFRHDLEERNTVALMLPTSHDYFYGFFGALYANAIPVPLYPPAREAQLEEHLRRQAAILNNAQARVMITVPEAKRLATVIKALVPSLEHVVTPEDLWGNPLMYPVANAGGNEIAFLQYTSGSTGNPKGVQLSHANLFANIGACTEVLEVGQDDVFVSWLPLYHDMGLIGTCLSSLWLGLHLVVMSPLLFLTRPRYWLWAIHHFGGTLSPSPNFGYELCLHRLTDEDMEGLDLSSWRVAFNGAEAVSADTVERFTRRFAPWGFRPETMAPVYGLAENCVALTFPETSRKPVIDRIDRARFQEDGEAIPNDADHETVLRLVSCGKPIPHHAIRIIDGNGRECAERHEGSLQFTGPSATRGYYRNPEKTAELFDGEWLNTGDRGYIANGELFLTGRNKDLIVRAGRNLYPGEIEEAAATLEHVRRGCVAAFATGMGESTGERLVVVAETRSTDQTIRQQLKHDITQITRDRLGIDVDEVVIVKPHSIPKTSSGKLRRNDCRLRYERGELERKALPVWRQLVRLARTGWRQEGVLAWREIRRHLYSGWAWFAFGLTGLLTLVGVNLMPRRTWRWQVVHFCARALGWLTGTRLVVRGGEKLKPLPEGCVVVANHASYVDAIVIAALMPVPVSFVAKAELQRFAILRRLLRLIDAEAVDRSTDQSSVRASRRIAERAHGRRLMYFAEGSFDAAPGIQPFHMGAFMTAAVAHQPVLPIALNGTQKKMPADRWNPRPGPVEVVVGELIWPDGDDWASATQLREQTRNAIVTMTGEPDRLARPESSQPLPARDSDNSSSTDVENRV</sequence>
<dbReference type="InterPro" id="IPR009081">
    <property type="entry name" value="PP-bd_ACP"/>
</dbReference>
<keyword evidence="4" id="KW-0812">Transmembrane</keyword>
<dbReference type="GO" id="GO:0071766">
    <property type="term" value="P:Actinobacterium-type cell wall biogenesis"/>
    <property type="evidence" value="ECO:0007669"/>
    <property type="project" value="UniProtKB-ARBA"/>
</dbReference>
<comment type="similarity">
    <text evidence="1">Belongs to the ATP-dependent AMP-binding enzyme family.</text>
</comment>
<evidence type="ECO:0000256" key="4">
    <source>
        <dbReference type="SAM" id="Phobius"/>
    </source>
</evidence>
<dbReference type="InterPro" id="IPR045851">
    <property type="entry name" value="AMP-bd_C_sf"/>
</dbReference>
<name>A0A4R7JX96_9GAMM</name>
<dbReference type="GO" id="GO:0005886">
    <property type="term" value="C:plasma membrane"/>
    <property type="evidence" value="ECO:0007669"/>
    <property type="project" value="TreeGrafter"/>
</dbReference>
<organism evidence="6 7">
    <name type="scientific">Halospina denitrificans</name>
    <dbReference type="NCBI Taxonomy" id="332522"/>
    <lineage>
        <taxon>Bacteria</taxon>
        <taxon>Pseudomonadati</taxon>
        <taxon>Pseudomonadota</taxon>
        <taxon>Gammaproteobacteria</taxon>
        <taxon>Halospina</taxon>
    </lineage>
</organism>
<feature type="transmembrane region" description="Helical" evidence="4">
    <location>
        <begin position="713"/>
        <end position="731"/>
    </location>
</feature>
<dbReference type="GO" id="GO:0070566">
    <property type="term" value="F:adenylyltransferase activity"/>
    <property type="evidence" value="ECO:0007669"/>
    <property type="project" value="TreeGrafter"/>
</dbReference>
<protein>
    <submittedName>
        <fullName evidence="6">1-acyl-sn-glycerol-3-phosphate acyltransferase</fullName>
    </submittedName>
</protein>
<dbReference type="OrthoDB" id="9757559at2"/>
<dbReference type="Gene3D" id="3.40.50.12780">
    <property type="entry name" value="N-terminal domain of ligase-like"/>
    <property type="match status" value="1"/>
</dbReference>
<evidence type="ECO:0000256" key="2">
    <source>
        <dbReference type="ARBA" id="ARBA00022598"/>
    </source>
</evidence>
<dbReference type="PROSITE" id="PS50075">
    <property type="entry name" value="CARRIER"/>
    <property type="match status" value="1"/>
</dbReference>
<evidence type="ECO:0000256" key="3">
    <source>
        <dbReference type="SAM" id="MobiDB-lite"/>
    </source>
</evidence>
<dbReference type="PANTHER" id="PTHR22754">
    <property type="entry name" value="DISCO-INTERACTING PROTEIN 2 DIP2 -RELATED"/>
    <property type="match status" value="1"/>
</dbReference>
<evidence type="ECO:0000313" key="6">
    <source>
        <dbReference type="EMBL" id="TDT41689.1"/>
    </source>
</evidence>
<keyword evidence="4" id="KW-0472">Membrane</keyword>
<dbReference type="InterPro" id="IPR002123">
    <property type="entry name" value="Plipid/glycerol_acylTrfase"/>
</dbReference>
<feature type="region of interest" description="Disordered" evidence="3">
    <location>
        <begin position="933"/>
        <end position="966"/>
    </location>
</feature>
<proteinExistence type="inferred from homology"/>
<keyword evidence="7" id="KW-1185">Reference proteome</keyword>
<dbReference type="Gene3D" id="1.10.1200.10">
    <property type="entry name" value="ACP-like"/>
    <property type="match status" value="1"/>
</dbReference>
<dbReference type="RefSeq" id="WP_133736041.1">
    <property type="nucleotide sequence ID" value="NZ_SOAX01000003.1"/>
</dbReference>
<dbReference type="CDD" id="cd07989">
    <property type="entry name" value="LPLAT_AGPAT-like"/>
    <property type="match status" value="1"/>
</dbReference>
<keyword evidence="4" id="KW-1133">Transmembrane helix</keyword>
<feature type="region of interest" description="Disordered" evidence="3">
    <location>
        <begin position="87"/>
        <end position="111"/>
    </location>
</feature>
<dbReference type="Gene3D" id="3.30.300.30">
    <property type="match status" value="1"/>
</dbReference>
<dbReference type="InterPro" id="IPR036736">
    <property type="entry name" value="ACP-like_sf"/>
</dbReference>
<dbReference type="InterPro" id="IPR040097">
    <property type="entry name" value="FAAL/FAAC"/>
</dbReference>
<dbReference type="EMBL" id="SOAX01000003">
    <property type="protein sequence ID" value="TDT41689.1"/>
    <property type="molecule type" value="Genomic_DNA"/>
</dbReference>
<dbReference type="CDD" id="cd05931">
    <property type="entry name" value="FAAL"/>
    <property type="match status" value="1"/>
</dbReference>
<feature type="compositionally biased region" description="Polar residues" evidence="3">
    <location>
        <begin position="956"/>
        <end position="966"/>
    </location>
</feature>
<dbReference type="Proteomes" id="UP000295830">
    <property type="component" value="Unassembled WGS sequence"/>
</dbReference>
<dbReference type="SUPFAM" id="SSF47336">
    <property type="entry name" value="ACP-like"/>
    <property type="match status" value="1"/>
</dbReference>
<keyword evidence="6" id="KW-0012">Acyltransferase</keyword>
<dbReference type="Pfam" id="PF00550">
    <property type="entry name" value="PP-binding"/>
    <property type="match status" value="1"/>
</dbReference>
<dbReference type="SUPFAM" id="SSF56801">
    <property type="entry name" value="Acetyl-CoA synthetase-like"/>
    <property type="match status" value="1"/>
</dbReference>
<dbReference type="GO" id="GO:0006633">
    <property type="term" value="P:fatty acid biosynthetic process"/>
    <property type="evidence" value="ECO:0007669"/>
    <property type="project" value="TreeGrafter"/>
</dbReference>
<gene>
    <name evidence="6" type="ORF">DES49_1791</name>
</gene>
<accession>A0A4R7JX96</accession>
<dbReference type="FunFam" id="3.40.50.12780:FF:000013">
    <property type="entry name" value="Long-chain-fatty-acid--AMP ligase FadD32"/>
    <property type="match status" value="1"/>
</dbReference>
<dbReference type="GO" id="GO:0016746">
    <property type="term" value="F:acyltransferase activity"/>
    <property type="evidence" value="ECO:0007669"/>
    <property type="project" value="UniProtKB-KW"/>
</dbReference>
<reference evidence="6 7" key="1">
    <citation type="submission" date="2019-03" db="EMBL/GenBank/DDBJ databases">
        <title>Genomic Encyclopedia of Type Strains, Phase IV (KMG-IV): sequencing the most valuable type-strain genomes for metagenomic binning, comparative biology and taxonomic classification.</title>
        <authorList>
            <person name="Goeker M."/>
        </authorList>
    </citation>
    <scope>NUCLEOTIDE SEQUENCE [LARGE SCALE GENOMIC DNA]</scope>
    <source>
        <strain evidence="6 7">DSM 15505</strain>
    </source>
</reference>